<reference evidence="2" key="1">
    <citation type="submission" date="2022-11" db="UniProtKB">
        <authorList>
            <consortium name="WormBaseParasite"/>
        </authorList>
    </citation>
    <scope>IDENTIFICATION</scope>
</reference>
<name>A0A915JWW5_ROMCU</name>
<dbReference type="WBParaSite" id="nRc.2.0.1.t30514-RA">
    <property type="protein sequence ID" value="nRc.2.0.1.t30514-RA"/>
    <property type="gene ID" value="nRc.2.0.1.g30514"/>
</dbReference>
<proteinExistence type="predicted"/>
<evidence type="ECO:0000313" key="2">
    <source>
        <dbReference type="WBParaSite" id="nRc.2.0.1.t30514-RA"/>
    </source>
</evidence>
<dbReference type="AlphaFoldDB" id="A0A915JWW5"/>
<evidence type="ECO:0000313" key="1">
    <source>
        <dbReference type="Proteomes" id="UP000887565"/>
    </source>
</evidence>
<accession>A0A915JWW5</accession>
<keyword evidence="1" id="KW-1185">Reference proteome</keyword>
<sequence length="97" mass="11866">MLQRFVSQKYELFEYRLNRSDSRVVYTCLFRRNGTDRQQLERFSLKVNFRSQRISAMLWKTTDGNLQPNRTERKFPFGSVMLCRLHSVPFRRKRQRG</sequence>
<organism evidence="1 2">
    <name type="scientific">Romanomermis culicivorax</name>
    <name type="common">Nematode worm</name>
    <dbReference type="NCBI Taxonomy" id="13658"/>
    <lineage>
        <taxon>Eukaryota</taxon>
        <taxon>Metazoa</taxon>
        <taxon>Ecdysozoa</taxon>
        <taxon>Nematoda</taxon>
        <taxon>Enoplea</taxon>
        <taxon>Dorylaimia</taxon>
        <taxon>Mermithida</taxon>
        <taxon>Mermithoidea</taxon>
        <taxon>Mermithidae</taxon>
        <taxon>Romanomermis</taxon>
    </lineage>
</organism>
<protein>
    <submittedName>
        <fullName evidence="2">Uncharacterized protein</fullName>
    </submittedName>
</protein>
<dbReference type="Proteomes" id="UP000887565">
    <property type="component" value="Unplaced"/>
</dbReference>